<keyword evidence="6 10" id="KW-0521">NADP</keyword>
<comment type="function">
    <text evidence="10">Catalyzes the NADPH-dependent reduction of ketopantoate into pantoic acid.</text>
</comment>
<dbReference type="Gene3D" id="3.40.50.720">
    <property type="entry name" value="NAD(P)-binding Rossmann-like Domain"/>
    <property type="match status" value="1"/>
</dbReference>
<name>A0A839IY61_9GAMM</name>
<dbReference type="SUPFAM" id="SSF48179">
    <property type="entry name" value="6-phosphogluconate dehydrogenase C-terminal domain-like"/>
    <property type="match status" value="1"/>
</dbReference>
<dbReference type="Gene3D" id="1.10.1040.10">
    <property type="entry name" value="N-(1-d-carboxylethyl)-l-norvaline Dehydrogenase, domain 2"/>
    <property type="match status" value="1"/>
</dbReference>
<comment type="pathway">
    <text evidence="1 10">Cofactor biosynthesis; (R)-pantothenate biosynthesis; (R)-pantoate from 3-methyl-2-oxobutanoate: step 2/2.</text>
</comment>
<evidence type="ECO:0000313" key="13">
    <source>
        <dbReference type="EMBL" id="MBB1489524.1"/>
    </source>
</evidence>
<keyword evidence="14" id="KW-1185">Reference proteome</keyword>
<evidence type="ECO:0000256" key="9">
    <source>
        <dbReference type="ARBA" id="ARBA00048793"/>
    </source>
</evidence>
<keyword evidence="7 10" id="KW-0560">Oxidoreductase</keyword>
<dbReference type="InterPro" id="IPR013752">
    <property type="entry name" value="KPA_reductase"/>
</dbReference>
<evidence type="ECO:0000313" key="14">
    <source>
        <dbReference type="Proteomes" id="UP000565262"/>
    </source>
</evidence>
<dbReference type="NCBIfam" id="TIGR00745">
    <property type="entry name" value="apbA_panE"/>
    <property type="match status" value="1"/>
</dbReference>
<dbReference type="SUPFAM" id="SSF51735">
    <property type="entry name" value="NAD(P)-binding Rossmann-fold domains"/>
    <property type="match status" value="1"/>
</dbReference>
<comment type="catalytic activity">
    <reaction evidence="9 10">
        <text>(R)-pantoate + NADP(+) = 2-dehydropantoate + NADPH + H(+)</text>
        <dbReference type="Rhea" id="RHEA:16233"/>
        <dbReference type="ChEBI" id="CHEBI:11561"/>
        <dbReference type="ChEBI" id="CHEBI:15378"/>
        <dbReference type="ChEBI" id="CHEBI:15980"/>
        <dbReference type="ChEBI" id="CHEBI:57783"/>
        <dbReference type="ChEBI" id="CHEBI:58349"/>
        <dbReference type="EC" id="1.1.1.169"/>
    </reaction>
</comment>
<evidence type="ECO:0000256" key="7">
    <source>
        <dbReference type="ARBA" id="ARBA00023002"/>
    </source>
</evidence>
<dbReference type="InterPro" id="IPR013328">
    <property type="entry name" value="6PGD_dom2"/>
</dbReference>
<evidence type="ECO:0000256" key="5">
    <source>
        <dbReference type="ARBA" id="ARBA00022655"/>
    </source>
</evidence>
<evidence type="ECO:0000256" key="1">
    <source>
        <dbReference type="ARBA" id="ARBA00004994"/>
    </source>
</evidence>
<evidence type="ECO:0000259" key="11">
    <source>
        <dbReference type="Pfam" id="PF02558"/>
    </source>
</evidence>
<dbReference type="Pfam" id="PF02558">
    <property type="entry name" value="ApbA"/>
    <property type="match status" value="1"/>
</dbReference>
<feature type="domain" description="Ketopantoate reductase C-terminal" evidence="12">
    <location>
        <begin position="179"/>
        <end position="299"/>
    </location>
</feature>
<evidence type="ECO:0000256" key="2">
    <source>
        <dbReference type="ARBA" id="ARBA00007870"/>
    </source>
</evidence>
<evidence type="ECO:0000256" key="3">
    <source>
        <dbReference type="ARBA" id="ARBA00013014"/>
    </source>
</evidence>
<keyword evidence="5 10" id="KW-0566">Pantothenate biosynthesis</keyword>
<dbReference type="PANTHER" id="PTHR43765:SF2">
    <property type="entry name" value="2-DEHYDROPANTOATE 2-REDUCTASE"/>
    <property type="match status" value="1"/>
</dbReference>
<dbReference type="Proteomes" id="UP000565262">
    <property type="component" value="Unassembled WGS sequence"/>
</dbReference>
<accession>A0A839IY61</accession>
<dbReference type="PROSITE" id="PS51257">
    <property type="entry name" value="PROKAR_LIPOPROTEIN"/>
    <property type="match status" value="1"/>
</dbReference>
<dbReference type="GO" id="GO:0008677">
    <property type="term" value="F:2-dehydropantoate 2-reductase activity"/>
    <property type="evidence" value="ECO:0007669"/>
    <property type="project" value="UniProtKB-EC"/>
</dbReference>
<sequence length="303" mass="32590">MNQTRWTVLGAGSLGCLWGGYLNMAGMPVTLIHRHSVPAPDNLTLTPFQGNAEIPFQAELTTAKECPTESISQLIVATKAPDALDAVRGIAHALTPDAAILVLQNGMGAQQAIAEAFNDYAIIAACITDGAYRTSPGHVVHAGKGVSRIGALNEKGLQAEAAVLAQLQKMDLATEHCPDIYQALWNKLAINIAINGLTALDQCLNGELRVPARLARVKKLCQETEQVMRALQLSLPEEGLFYLAQSVIEGTAHNRSSMLQDTQKGKSTEIEYINGYLLDQAHTLGIDTPENQAVYDAVIARFH</sequence>
<dbReference type="UniPathway" id="UPA00028">
    <property type="reaction ID" value="UER00004"/>
</dbReference>
<dbReference type="AlphaFoldDB" id="A0A839IY61"/>
<reference evidence="13 14" key="1">
    <citation type="submission" date="2020-08" db="EMBL/GenBank/DDBJ databases">
        <title>Oceanospirillum sp. nov. isolated from marine sediment.</title>
        <authorList>
            <person name="Ji X."/>
        </authorList>
    </citation>
    <scope>NUCLEOTIDE SEQUENCE [LARGE SCALE GENOMIC DNA]</scope>
    <source>
        <strain evidence="13 14">D5</strain>
    </source>
</reference>
<evidence type="ECO:0000256" key="8">
    <source>
        <dbReference type="ARBA" id="ARBA00032024"/>
    </source>
</evidence>
<dbReference type="GO" id="GO:0005737">
    <property type="term" value="C:cytoplasm"/>
    <property type="evidence" value="ECO:0007669"/>
    <property type="project" value="TreeGrafter"/>
</dbReference>
<dbReference type="Pfam" id="PF08546">
    <property type="entry name" value="ApbA_C"/>
    <property type="match status" value="1"/>
</dbReference>
<proteinExistence type="inferred from homology"/>
<dbReference type="InterPro" id="IPR008927">
    <property type="entry name" value="6-PGluconate_DH-like_C_sf"/>
</dbReference>
<dbReference type="GO" id="GO:0015940">
    <property type="term" value="P:pantothenate biosynthetic process"/>
    <property type="evidence" value="ECO:0007669"/>
    <property type="project" value="UniProtKB-UniPathway"/>
</dbReference>
<gene>
    <name evidence="13" type="ORF">H4O21_23220</name>
</gene>
<comment type="similarity">
    <text evidence="2 10">Belongs to the ketopantoate reductase family.</text>
</comment>
<dbReference type="RefSeq" id="WP_182811945.1">
    <property type="nucleotide sequence ID" value="NZ_JACJFM010000058.1"/>
</dbReference>
<evidence type="ECO:0000259" key="12">
    <source>
        <dbReference type="Pfam" id="PF08546"/>
    </source>
</evidence>
<evidence type="ECO:0000256" key="4">
    <source>
        <dbReference type="ARBA" id="ARBA00019465"/>
    </source>
</evidence>
<dbReference type="InterPro" id="IPR036291">
    <property type="entry name" value="NAD(P)-bd_dom_sf"/>
</dbReference>
<dbReference type="PANTHER" id="PTHR43765">
    <property type="entry name" value="2-DEHYDROPANTOATE 2-REDUCTASE-RELATED"/>
    <property type="match status" value="1"/>
</dbReference>
<comment type="caution">
    <text evidence="13">The sequence shown here is derived from an EMBL/GenBank/DDBJ whole genome shotgun (WGS) entry which is preliminary data.</text>
</comment>
<evidence type="ECO:0000256" key="6">
    <source>
        <dbReference type="ARBA" id="ARBA00022857"/>
    </source>
</evidence>
<dbReference type="InterPro" id="IPR013332">
    <property type="entry name" value="KPR_N"/>
</dbReference>
<dbReference type="EMBL" id="JACJFM010000058">
    <property type="protein sequence ID" value="MBB1489524.1"/>
    <property type="molecule type" value="Genomic_DNA"/>
</dbReference>
<dbReference type="GO" id="GO:0050661">
    <property type="term" value="F:NADP binding"/>
    <property type="evidence" value="ECO:0007669"/>
    <property type="project" value="TreeGrafter"/>
</dbReference>
<feature type="domain" description="Ketopantoate reductase N-terminal" evidence="11">
    <location>
        <begin position="6"/>
        <end position="153"/>
    </location>
</feature>
<protein>
    <recommendedName>
        <fullName evidence="4 10">2-dehydropantoate 2-reductase</fullName>
        <ecNumber evidence="3 10">1.1.1.169</ecNumber>
    </recommendedName>
    <alternativeName>
        <fullName evidence="8 10">Ketopantoate reductase</fullName>
    </alternativeName>
</protein>
<dbReference type="InterPro" id="IPR050838">
    <property type="entry name" value="Ketopantoate_reductase"/>
</dbReference>
<organism evidence="13 14">
    <name type="scientific">Oceanospirillum sediminis</name>
    <dbReference type="NCBI Taxonomy" id="2760088"/>
    <lineage>
        <taxon>Bacteria</taxon>
        <taxon>Pseudomonadati</taxon>
        <taxon>Pseudomonadota</taxon>
        <taxon>Gammaproteobacteria</taxon>
        <taxon>Oceanospirillales</taxon>
        <taxon>Oceanospirillaceae</taxon>
        <taxon>Oceanospirillum</taxon>
    </lineage>
</organism>
<dbReference type="EC" id="1.1.1.169" evidence="3 10"/>
<dbReference type="InterPro" id="IPR003710">
    <property type="entry name" value="ApbA"/>
</dbReference>
<evidence type="ECO:0000256" key="10">
    <source>
        <dbReference type="RuleBase" id="RU362068"/>
    </source>
</evidence>